<evidence type="ECO:0000256" key="4">
    <source>
        <dbReference type="ARBA" id="ARBA00023163"/>
    </source>
</evidence>
<keyword evidence="8" id="KW-1185">Reference proteome</keyword>
<dbReference type="InterPro" id="IPR013249">
    <property type="entry name" value="RNA_pol_sigma70_r4_t2"/>
</dbReference>
<dbReference type="Pfam" id="PF04542">
    <property type="entry name" value="Sigma70_r2"/>
    <property type="match status" value="1"/>
</dbReference>
<proteinExistence type="inferred from homology"/>
<dbReference type="SUPFAM" id="SSF88659">
    <property type="entry name" value="Sigma3 and sigma4 domains of RNA polymerase sigma factors"/>
    <property type="match status" value="1"/>
</dbReference>
<feature type="domain" description="RNA polymerase sigma-70 region 2" evidence="5">
    <location>
        <begin position="23"/>
        <end position="89"/>
    </location>
</feature>
<dbReference type="InterPro" id="IPR014284">
    <property type="entry name" value="RNA_pol_sigma-70_dom"/>
</dbReference>
<dbReference type="NCBIfam" id="TIGR02937">
    <property type="entry name" value="sigma70-ECF"/>
    <property type="match status" value="1"/>
</dbReference>
<dbReference type="InterPro" id="IPR036388">
    <property type="entry name" value="WH-like_DNA-bd_sf"/>
</dbReference>
<dbReference type="InterPro" id="IPR013325">
    <property type="entry name" value="RNA_pol_sigma_r2"/>
</dbReference>
<keyword evidence="2" id="KW-0805">Transcription regulation</keyword>
<dbReference type="Gene3D" id="1.10.1740.10">
    <property type="match status" value="1"/>
</dbReference>
<evidence type="ECO:0000313" key="7">
    <source>
        <dbReference type="EMBL" id="MED4403754.1"/>
    </source>
</evidence>
<evidence type="ECO:0000256" key="2">
    <source>
        <dbReference type="ARBA" id="ARBA00023015"/>
    </source>
</evidence>
<dbReference type="Proteomes" id="UP001342826">
    <property type="component" value="Unassembled WGS sequence"/>
</dbReference>
<dbReference type="InterPro" id="IPR039425">
    <property type="entry name" value="RNA_pol_sigma-70-like"/>
</dbReference>
<dbReference type="PANTHER" id="PTHR43133:SF60">
    <property type="entry name" value="RNA POLYMERASE SIGMA FACTOR SIGV"/>
    <property type="match status" value="1"/>
</dbReference>
<evidence type="ECO:0000256" key="3">
    <source>
        <dbReference type="ARBA" id="ARBA00023082"/>
    </source>
</evidence>
<reference evidence="7 8" key="1">
    <citation type="submission" date="2023-03" db="EMBL/GenBank/DDBJ databases">
        <title>Bacillus Genome Sequencing.</title>
        <authorList>
            <person name="Dunlap C."/>
        </authorList>
    </citation>
    <scope>NUCLEOTIDE SEQUENCE [LARGE SCALE GENOMIC DNA]</scope>
    <source>
        <strain evidence="7 8">NRS-1717</strain>
    </source>
</reference>
<evidence type="ECO:0000259" key="6">
    <source>
        <dbReference type="Pfam" id="PF08281"/>
    </source>
</evidence>
<dbReference type="Gene3D" id="1.10.10.10">
    <property type="entry name" value="Winged helix-like DNA-binding domain superfamily/Winged helix DNA-binding domain"/>
    <property type="match status" value="1"/>
</dbReference>
<evidence type="ECO:0000259" key="5">
    <source>
        <dbReference type="Pfam" id="PF04542"/>
    </source>
</evidence>
<feature type="domain" description="RNA polymerase sigma factor 70 region 4 type 2" evidence="6">
    <location>
        <begin position="124"/>
        <end position="167"/>
    </location>
</feature>
<comment type="caution">
    <text evidence="7">The sequence shown here is derived from an EMBL/GenBank/DDBJ whole genome shotgun (WGS) entry which is preliminary data.</text>
</comment>
<gene>
    <name evidence="7" type="ORF">P9271_20805</name>
</gene>
<organism evidence="7 8">
    <name type="scientific">Metabacillus fastidiosus</name>
    <dbReference type="NCBI Taxonomy" id="1458"/>
    <lineage>
        <taxon>Bacteria</taxon>
        <taxon>Bacillati</taxon>
        <taxon>Bacillota</taxon>
        <taxon>Bacilli</taxon>
        <taxon>Bacillales</taxon>
        <taxon>Bacillaceae</taxon>
        <taxon>Metabacillus</taxon>
    </lineage>
</organism>
<sequence>MATELKLIKQIQRKTNQSAANSLISKYYHEIYAYMYKQTMNKELALDLTQDIFIHVLQAIHSFDERKASFRTWLYKLATNKIVDYFRSRHYKVNHFLTQIEEDDVILADDFTIQLEYKEDVAKITAIVNQLEVHTQQIFRLKFFAEYTFSEISAVLGIPESTVKTKYYSMIRKIKKQFEEISDE</sequence>
<name>A0ABU6P325_9BACI</name>
<dbReference type="SUPFAM" id="SSF88946">
    <property type="entry name" value="Sigma2 domain of RNA polymerase sigma factors"/>
    <property type="match status" value="1"/>
</dbReference>
<dbReference type="PANTHER" id="PTHR43133">
    <property type="entry name" value="RNA POLYMERASE ECF-TYPE SIGMA FACTO"/>
    <property type="match status" value="1"/>
</dbReference>
<keyword evidence="4" id="KW-0804">Transcription</keyword>
<dbReference type="EMBL" id="JARTFS010000018">
    <property type="protein sequence ID" value="MED4403754.1"/>
    <property type="molecule type" value="Genomic_DNA"/>
</dbReference>
<evidence type="ECO:0000256" key="1">
    <source>
        <dbReference type="ARBA" id="ARBA00010641"/>
    </source>
</evidence>
<dbReference type="Pfam" id="PF08281">
    <property type="entry name" value="Sigma70_r4_2"/>
    <property type="match status" value="1"/>
</dbReference>
<comment type="similarity">
    <text evidence="1">Belongs to the sigma-70 factor family. ECF subfamily.</text>
</comment>
<keyword evidence="3" id="KW-0731">Sigma factor</keyword>
<dbReference type="InterPro" id="IPR013324">
    <property type="entry name" value="RNA_pol_sigma_r3/r4-like"/>
</dbReference>
<evidence type="ECO:0000313" key="8">
    <source>
        <dbReference type="Proteomes" id="UP001342826"/>
    </source>
</evidence>
<dbReference type="RefSeq" id="WP_328015856.1">
    <property type="nucleotide sequence ID" value="NZ_JARTFS010000018.1"/>
</dbReference>
<accession>A0ABU6P325</accession>
<dbReference type="InterPro" id="IPR007627">
    <property type="entry name" value="RNA_pol_sigma70_r2"/>
</dbReference>
<protein>
    <submittedName>
        <fullName evidence="7">RNA polymerase sigma factor</fullName>
    </submittedName>
</protein>